<evidence type="ECO:0000256" key="1">
    <source>
        <dbReference type="SAM" id="MobiDB-lite"/>
    </source>
</evidence>
<dbReference type="GeneID" id="106175051"/>
<evidence type="ECO:0000313" key="5">
    <source>
        <dbReference type="RefSeq" id="XP_013412319.1"/>
    </source>
</evidence>
<organism evidence="4 5">
    <name type="scientific">Lingula anatina</name>
    <name type="common">Brachiopod</name>
    <name type="synonym">Lingula unguis</name>
    <dbReference type="NCBI Taxonomy" id="7574"/>
    <lineage>
        <taxon>Eukaryota</taxon>
        <taxon>Metazoa</taxon>
        <taxon>Spiralia</taxon>
        <taxon>Lophotrochozoa</taxon>
        <taxon>Brachiopoda</taxon>
        <taxon>Linguliformea</taxon>
        <taxon>Lingulata</taxon>
        <taxon>Lingulida</taxon>
        <taxon>Linguloidea</taxon>
        <taxon>Lingulidae</taxon>
        <taxon>Lingula</taxon>
    </lineage>
</organism>
<feature type="region of interest" description="Disordered" evidence="1">
    <location>
        <begin position="92"/>
        <end position="122"/>
    </location>
</feature>
<keyword evidence="2" id="KW-1133">Transmembrane helix</keyword>
<keyword evidence="3" id="KW-0732">Signal</keyword>
<accession>A0A1S3JQR7</accession>
<feature type="chain" id="PRO_5010208210" evidence="3">
    <location>
        <begin position="26"/>
        <end position="217"/>
    </location>
</feature>
<keyword evidence="2" id="KW-0812">Transmembrane</keyword>
<name>A0A1S3JQR7_LINAN</name>
<evidence type="ECO:0000256" key="3">
    <source>
        <dbReference type="SAM" id="SignalP"/>
    </source>
</evidence>
<keyword evidence="2" id="KW-0472">Membrane</keyword>
<evidence type="ECO:0000256" key="2">
    <source>
        <dbReference type="SAM" id="Phobius"/>
    </source>
</evidence>
<proteinExistence type="predicted"/>
<keyword evidence="4" id="KW-1185">Reference proteome</keyword>
<reference evidence="5" key="1">
    <citation type="submission" date="2025-08" db="UniProtKB">
        <authorList>
            <consortium name="RefSeq"/>
        </authorList>
    </citation>
    <scope>IDENTIFICATION</scope>
    <source>
        <tissue evidence="5">Gonads</tissue>
    </source>
</reference>
<feature type="signal peptide" evidence="3">
    <location>
        <begin position="1"/>
        <end position="25"/>
    </location>
</feature>
<feature type="transmembrane region" description="Helical" evidence="2">
    <location>
        <begin position="138"/>
        <end position="157"/>
    </location>
</feature>
<dbReference type="RefSeq" id="XP_013412319.1">
    <property type="nucleotide sequence ID" value="XM_013556865.1"/>
</dbReference>
<sequence>MSDRKTTYSIFGSFLVYLMLPVVSGLNAIPRQPVADGKCQPILQYYDEGIGRCASCRKEYEYASHANISIVKACEVFVTVCTKNHCPSLCGPEESTPSTSPAVPSIEAETVTGGPASGRNTTACSREQSSVLNISPVWVVPALVGGLVFGFLLGLVVKAKTPKVCCPGCHGRCRQESRSPISAPTDHQIPQSHELTMSMLPDTEQTTPMEPLPEQNN</sequence>
<dbReference type="AlphaFoldDB" id="A0A1S3JQR7"/>
<dbReference type="InParanoid" id="A0A1S3JQR7"/>
<dbReference type="KEGG" id="lak:106175051"/>
<dbReference type="Proteomes" id="UP000085678">
    <property type="component" value="Unplaced"/>
</dbReference>
<gene>
    <name evidence="5" type="primary">LOC106175051</name>
</gene>
<protein>
    <submittedName>
        <fullName evidence="5">Uncharacterized protein LOC106175051</fullName>
    </submittedName>
</protein>
<evidence type="ECO:0000313" key="4">
    <source>
        <dbReference type="Proteomes" id="UP000085678"/>
    </source>
</evidence>